<dbReference type="PANTHER" id="PTHR44591:SF25">
    <property type="entry name" value="CHEMOTAXIS TWO-COMPONENT RESPONSE REGULATOR"/>
    <property type="match status" value="1"/>
</dbReference>
<dbReference type="OrthoDB" id="9794815at2"/>
<keyword evidence="5" id="KW-1185">Reference proteome</keyword>
<accession>A0A1H7XZG2</accession>
<sequence length="125" mass="13519">MPEVLVVDDSKVMRDMVVACLRPMPGLGFTHASSGLEAIERLTLKPYDLIVLDLNMPDIGGIEVVEFVRGQDTLRHLPIVMVTTRGDEESRTKALAAGADRFMTKPFTPAAILAEVQGLLTGGRG</sequence>
<organism evidence="4 5">
    <name type="scientific">Stigmatella aurantiaca</name>
    <dbReference type="NCBI Taxonomy" id="41"/>
    <lineage>
        <taxon>Bacteria</taxon>
        <taxon>Pseudomonadati</taxon>
        <taxon>Myxococcota</taxon>
        <taxon>Myxococcia</taxon>
        <taxon>Myxococcales</taxon>
        <taxon>Cystobacterineae</taxon>
        <taxon>Archangiaceae</taxon>
        <taxon>Stigmatella</taxon>
    </lineage>
</organism>
<dbReference type="InterPro" id="IPR011006">
    <property type="entry name" value="CheY-like_superfamily"/>
</dbReference>
<reference evidence="5" key="1">
    <citation type="submission" date="2016-10" db="EMBL/GenBank/DDBJ databases">
        <authorList>
            <person name="Varghese N."/>
            <person name="Submissions S."/>
        </authorList>
    </citation>
    <scope>NUCLEOTIDE SEQUENCE [LARGE SCALE GENOMIC DNA]</scope>
    <source>
        <strain evidence="5">DSM 17044</strain>
    </source>
</reference>
<dbReference type="PROSITE" id="PS50110">
    <property type="entry name" value="RESPONSE_REGULATORY"/>
    <property type="match status" value="1"/>
</dbReference>
<feature type="domain" description="Response regulatory" evidence="3">
    <location>
        <begin position="3"/>
        <end position="120"/>
    </location>
</feature>
<dbReference type="GO" id="GO:0000160">
    <property type="term" value="P:phosphorelay signal transduction system"/>
    <property type="evidence" value="ECO:0007669"/>
    <property type="project" value="InterPro"/>
</dbReference>
<gene>
    <name evidence="4" type="ORF">SAMN05444354_11614</name>
</gene>
<dbReference type="Proteomes" id="UP000182719">
    <property type="component" value="Unassembled WGS sequence"/>
</dbReference>
<dbReference type="AlphaFoldDB" id="A0A1H7XZG2"/>
<evidence type="ECO:0000256" key="1">
    <source>
        <dbReference type="ARBA" id="ARBA00022553"/>
    </source>
</evidence>
<dbReference type="Gene3D" id="3.40.50.2300">
    <property type="match status" value="1"/>
</dbReference>
<evidence type="ECO:0000259" key="3">
    <source>
        <dbReference type="PROSITE" id="PS50110"/>
    </source>
</evidence>
<feature type="modified residue" description="4-aspartylphosphate" evidence="2">
    <location>
        <position position="53"/>
    </location>
</feature>
<protein>
    <submittedName>
        <fullName evidence="4">Two-component system, chemotaxis family, response regulator CheY</fullName>
    </submittedName>
</protein>
<dbReference type="SUPFAM" id="SSF52172">
    <property type="entry name" value="CheY-like"/>
    <property type="match status" value="1"/>
</dbReference>
<dbReference type="InterPro" id="IPR001789">
    <property type="entry name" value="Sig_transdc_resp-reg_receiver"/>
</dbReference>
<dbReference type="RefSeq" id="WP_075009205.1">
    <property type="nucleotide sequence ID" value="NZ_FOAP01000016.1"/>
</dbReference>
<dbReference type="InterPro" id="IPR050595">
    <property type="entry name" value="Bact_response_regulator"/>
</dbReference>
<proteinExistence type="predicted"/>
<evidence type="ECO:0000256" key="2">
    <source>
        <dbReference type="PROSITE-ProRule" id="PRU00169"/>
    </source>
</evidence>
<evidence type="ECO:0000313" key="4">
    <source>
        <dbReference type="EMBL" id="SEM39210.1"/>
    </source>
</evidence>
<dbReference type="EMBL" id="FOAP01000016">
    <property type="protein sequence ID" value="SEM39210.1"/>
    <property type="molecule type" value="Genomic_DNA"/>
</dbReference>
<evidence type="ECO:0000313" key="5">
    <source>
        <dbReference type="Proteomes" id="UP000182719"/>
    </source>
</evidence>
<dbReference type="SMART" id="SM00448">
    <property type="entry name" value="REC"/>
    <property type="match status" value="1"/>
</dbReference>
<dbReference type="Pfam" id="PF00072">
    <property type="entry name" value="Response_reg"/>
    <property type="match status" value="1"/>
</dbReference>
<dbReference type="PANTHER" id="PTHR44591">
    <property type="entry name" value="STRESS RESPONSE REGULATOR PROTEIN 1"/>
    <property type="match status" value="1"/>
</dbReference>
<name>A0A1H7XZG2_STIAU</name>
<keyword evidence="1 2" id="KW-0597">Phosphoprotein</keyword>